<keyword evidence="3" id="KW-1185">Reference proteome</keyword>
<reference evidence="2" key="1">
    <citation type="submission" date="2021-06" db="EMBL/GenBank/DDBJ databases">
        <authorList>
            <person name="Hodson N. C."/>
            <person name="Mongue J. A."/>
            <person name="Jaron S. K."/>
        </authorList>
    </citation>
    <scope>NUCLEOTIDE SEQUENCE</scope>
</reference>
<evidence type="ECO:0000256" key="1">
    <source>
        <dbReference type="SAM" id="MobiDB-lite"/>
    </source>
</evidence>
<gene>
    <name evidence="2" type="ORF">AFUS01_LOCUS32222</name>
</gene>
<dbReference type="EMBL" id="CAJVCH010524855">
    <property type="protein sequence ID" value="CAG7821917.1"/>
    <property type="molecule type" value="Genomic_DNA"/>
</dbReference>
<name>A0A8J2KXS2_9HEXA</name>
<protein>
    <submittedName>
        <fullName evidence="2">Uncharacterized protein</fullName>
    </submittedName>
</protein>
<feature type="compositionally biased region" description="Basic and acidic residues" evidence="1">
    <location>
        <begin position="80"/>
        <end position="93"/>
    </location>
</feature>
<evidence type="ECO:0000313" key="3">
    <source>
        <dbReference type="Proteomes" id="UP000708208"/>
    </source>
</evidence>
<proteinExistence type="predicted"/>
<accession>A0A8J2KXS2</accession>
<feature type="compositionally biased region" description="Basic and acidic residues" evidence="1">
    <location>
        <begin position="41"/>
        <end position="50"/>
    </location>
</feature>
<evidence type="ECO:0000313" key="2">
    <source>
        <dbReference type="EMBL" id="CAG7821917.1"/>
    </source>
</evidence>
<feature type="region of interest" description="Disordered" evidence="1">
    <location>
        <begin position="1"/>
        <end position="93"/>
    </location>
</feature>
<organism evidence="2 3">
    <name type="scientific">Allacma fusca</name>
    <dbReference type="NCBI Taxonomy" id="39272"/>
    <lineage>
        <taxon>Eukaryota</taxon>
        <taxon>Metazoa</taxon>
        <taxon>Ecdysozoa</taxon>
        <taxon>Arthropoda</taxon>
        <taxon>Hexapoda</taxon>
        <taxon>Collembola</taxon>
        <taxon>Symphypleona</taxon>
        <taxon>Sminthuridae</taxon>
        <taxon>Allacma</taxon>
    </lineage>
</organism>
<dbReference type="Proteomes" id="UP000708208">
    <property type="component" value="Unassembled WGS sequence"/>
</dbReference>
<feature type="compositionally biased region" description="Basic and acidic residues" evidence="1">
    <location>
        <begin position="58"/>
        <end position="67"/>
    </location>
</feature>
<sequence>MLGQYQGGYHEIMSSLPGHEKPRRTQMVPYQKIPGQRTPSKRGERQRTESPTKCQISKCEKDEERNPRPNSKGNQTTLVEKTEQELSRSYEAV</sequence>
<feature type="compositionally biased region" description="Polar residues" evidence="1">
    <location>
        <begin position="68"/>
        <end position="79"/>
    </location>
</feature>
<dbReference type="AlphaFoldDB" id="A0A8J2KXS2"/>
<comment type="caution">
    <text evidence="2">The sequence shown here is derived from an EMBL/GenBank/DDBJ whole genome shotgun (WGS) entry which is preliminary data.</text>
</comment>